<dbReference type="PANTHER" id="PTHR30154:SF53">
    <property type="entry name" value="HTH-TYPE TRANSCRIPTIONAL REGULATOR LRPC"/>
    <property type="match status" value="1"/>
</dbReference>
<dbReference type="PROSITE" id="PS00519">
    <property type="entry name" value="HTH_ASNC_1"/>
    <property type="match status" value="1"/>
</dbReference>
<keyword evidence="6" id="KW-1185">Reference proteome</keyword>
<dbReference type="InterPro" id="IPR011008">
    <property type="entry name" value="Dimeric_a/b-barrel"/>
</dbReference>
<dbReference type="SUPFAM" id="SSF54909">
    <property type="entry name" value="Dimeric alpha+beta barrel"/>
    <property type="match status" value="1"/>
</dbReference>
<evidence type="ECO:0000313" key="5">
    <source>
        <dbReference type="EMBL" id="MEW9503164.1"/>
    </source>
</evidence>
<dbReference type="PRINTS" id="PR00033">
    <property type="entry name" value="HTHASNC"/>
</dbReference>
<name>A0ABV3Q8G3_9BACL</name>
<dbReference type="InterPro" id="IPR036390">
    <property type="entry name" value="WH_DNA-bd_sf"/>
</dbReference>
<proteinExistence type="predicted"/>
<gene>
    <name evidence="5" type="ORF">AB1471_15410</name>
</gene>
<dbReference type="RefSeq" id="WP_367780652.1">
    <property type="nucleotide sequence ID" value="NZ_JBFMIA010000025.1"/>
</dbReference>
<dbReference type="SMART" id="SM00344">
    <property type="entry name" value="HTH_ASNC"/>
    <property type="match status" value="1"/>
</dbReference>
<dbReference type="InterPro" id="IPR019888">
    <property type="entry name" value="Tscrpt_reg_AsnC-like"/>
</dbReference>
<keyword evidence="2" id="KW-0238">DNA-binding</keyword>
<protein>
    <submittedName>
        <fullName evidence="5">Lrp/AsnC family transcriptional regulator</fullName>
    </submittedName>
</protein>
<dbReference type="Proteomes" id="UP001556040">
    <property type="component" value="Unassembled WGS sequence"/>
</dbReference>
<evidence type="ECO:0000256" key="1">
    <source>
        <dbReference type="ARBA" id="ARBA00023015"/>
    </source>
</evidence>
<organism evidence="5 6">
    <name type="scientific">Jeotgalibacillus marinus</name>
    <dbReference type="NCBI Taxonomy" id="86667"/>
    <lineage>
        <taxon>Bacteria</taxon>
        <taxon>Bacillati</taxon>
        <taxon>Bacillota</taxon>
        <taxon>Bacilli</taxon>
        <taxon>Bacillales</taxon>
        <taxon>Caryophanaceae</taxon>
        <taxon>Jeotgalibacillus</taxon>
    </lineage>
</organism>
<dbReference type="SUPFAM" id="SSF46785">
    <property type="entry name" value="Winged helix' DNA-binding domain"/>
    <property type="match status" value="1"/>
</dbReference>
<dbReference type="InterPro" id="IPR036388">
    <property type="entry name" value="WH-like_DNA-bd_sf"/>
</dbReference>
<feature type="domain" description="HTH asnC-type" evidence="4">
    <location>
        <begin position="3"/>
        <end position="64"/>
    </location>
</feature>
<keyword evidence="1" id="KW-0805">Transcription regulation</keyword>
<reference evidence="5 6" key="1">
    <citation type="journal article" date="1979" name="Int. J. Syst. Evol. Microbiol.">
        <title>Bacillus globisporus subsp. marinus subsp. nov.</title>
        <authorList>
            <person name="Liu H."/>
        </authorList>
    </citation>
    <scope>NUCLEOTIDE SEQUENCE [LARGE SCALE GENOMIC DNA]</scope>
    <source>
        <strain evidence="5 6">DSM 1297</strain>
    </source>
</reference>
<evidence type="ECO:0000313" key="6">
    <source>
        <dbReference type="Proteomes" id="UP001556040"/>
    </source>
</evidence>
<comment type="caution">
    <text evidence="5">The sequence shown here is derived from an EMBL/GenBank/DDBJ whole genome shotgun (WGS) entry which is preliminary data.</text>
</comment>
<keyword evidence="3" id="KW-0804">Transcription</keyword>
<dbReference type="Pfam" id="PF13412">
    <property type="entry name" value="HTH_24"/>
    <property type="match status" value="1"/>
</dbReference>
<dbReference type="Pfam" id="PF01037">
    <property type="entry name" value="AsnC_trans_reg"/>
    <property type="match status" value="1"/>
</dbReference>
<dbReference type="Gene3D" id="1.10.10.10">
    <property type="entry name" value="Winged helix-like DNA-binding domain superfamily/Winged helix DNA-binding domain"/>
    <property type="match status" value="1"/>
</dbReference>
<dbReference type="EMBL" id="JBFMIA010000025">
    <property type="protein sequence ID" value="MEW9503164.1"/>
    <property type="molecule type" value="Genomic_DNA"/>
</dbReference>
<evidence type="ECO:0000256" key="2">
    <source>
        <dbReference type="ARBA" id="ARBA00023125"/>
    </source>
</evidence>
<dbReference type="InterPro" id="IPR000485">
    <property type="entry name" value="AsnC-type_HTH_dom"/>
</dbReference>
<sequence length="143" mass="16377">MKIDQIDKRILNELNQNSRMSMRELGKRINMSSPAVNERVKQMESFGVIKGYTLNIDHEKAGYPVSCIVEATIKNGEYNLFKRHIKQMSNVEFCYRIAGNACFILKLHFEKLSKVEEFIDSISPIAETVTHVVFSSVETDSTI</sequence>
<dbReference type="PROSITE" id="PS50956">
    <property type="entry name" value="HTH_ASNC_2"/>
    <property type="match status" value="1"/>
</dbReference>
<accession>A0ABV3Q8G3</accession>
<evidence type="ECO:0000259" key="4">
    <source>
        <dbReference type="PROSITE" id="PS50956"/>
    </source>
</evidence>
<dbReference type="PANTHER" id="PTHR30154">
    <property type="entry name" value="LEUCINE-RESPONSIVE REGULATORY PROTEIN"/>
    <property type="match status" value="1"/>
</dbReference>
<dbReference type="InterPro" id="IPR019887">
    <property type="entry name" value="Tscrpt_reg_AsnC/Lrp_C"/>
</dbReference>
<dbReference type="Gene3D" id="3.30.70.920">
    <property type="match status" value="1"/>
</dbReference>
<dbReference type="InterPro" id="IPR019885">
    <property type="entry name" value="Tscrpt_reg_HTH_AsnC-type_CS"/>
</dbReference>
<evidence type="ECO:0000256" key="3">
    <source>
        <dbReference type="ARBA" id="ARBA00023163"/>
    </source>
</evidence>